<gene>
    <name evidence="11" type="ORF">FGO68_gene10744</name>
</gene>
<dbReference type="PROSITE" id="PS50089">
    <property type="entry name" value="ZF_RING_2"/>
    <property type="match status" value="1"/>
</dbReference>
<dbReference type="InterPro" id="IPR013083">
    <property type="entry name" value="Znf_RING/FYVE/PHD"/>
</dbReference>
<dbReference type="PANTHER" id="PTHR22894">
    <property type="entry name" value="RING-TYPE DOMAIN-CONTAINING PROTEIN"/>
    <property type="match status" value="1"/>
</dbReference>
<keyword evidence="5 9" id="KW-0472">Membrane</keyword>
<evidence type="ECO:0000256" key="6">
    <source>
        <dbReference type="ARBA" id="ARBA00030110"/>
    </source>
</evidence>
<feature type="domain" description="RING-type" evidence="10">
    <location>
        <begin position="90"/>
        <end position="134"/>
    </location>
</feature>
<feature type="transmembrane region" description="Helical" evidence="9">
    <location>
        <begin position="233"/>
        <end position="251"/>
    </location>
</feature>
<dbReference type="EMBL" id="RRYP01014365">
    <property type="protein sequence ID" value="TNV76013.1"/>
    <property type="molecule type" value="Genomic_DNA"/>
</dbReference>
<evidence type="ECO:0000256" key="5">
    <source>
        <dbReference type="ARBA" id="ARBA00023136"/>
    </source>
</evidence>
<evidence type="ECO:0000256" key="4">
    <source>
        <dbReference type="ARBA" id="ARBA00022989"/>
    </source>
</evidence>
<comment type="caution">
    <text evidence="11">The sequence shown here is derived from an EMBL/GenBank/DDBJ whole genome shotgun (WGS) entry which is preliminary data.</text>
</comment>
<keyword evidence="4 9" id="KW-1133">Transmembrane helix</keyword>
<dbReference type="Proteomes" id="UP000785679">
    <property type="component" value="Unassembled WGS sequence"/>
</dbReference>
<dbReference type="InterPro" id="IPR010652">
    <property type="entry name" value="DUF1232"/>
</dbReference>
<organism evidence="11 12">
    <name type="scientific">Halteria grandinella</name>
    <dbReference type="NCBI Taxonomy" id="5974"/>
    <lineage>
        <taxon>Eukaryota</taxon>
        <taxon>Sar</taxon>
        <taxon>Alveolata</taxon>
        <taxon>Ciliophora</taxon>
        <taxon>Intramacronucleata</taxon>
        <taxon>Spirotrichea</taxon>
        <taxon>Stichotrichia</taxon>
        <taxon>Sporadotrichida</taxon>
        <taxon>Halteriidae</taxon>
        <taxon>Halteria</taxon>
    </lineage>
</organism>
<dbReference type="InterPro" id="IPR038896">
    <property type="entry name" value="RNF170"/>
</dbReference>
<evidence type="ECO:0000313" key="11">
    <source>
        <dbReference type="EMBL" id="TNV76013.1"/>
    </source>
</evidence>
<dbReference type="GO" id="GO:0012505">
    <property type="term" value="C:endomembrane system"/>
    <property type="evidence" value="ECO:0007669"/>
    <property type="project" value="UniProtKB-SubCell"/>
</dbReference>
<evidence type="ECO:0000259" key="10">
    <source>
        <dbReference type="PROSITE" id="PS50089"/>
    </source>
</evidence>
<evidence type="ECO:0000313" key="12">
    <source>
        <dbReference type="Proteomes" id="UP000785679"/>
    </source>
</evidence>
<protein>
    <recommendedName>
        <fullName evidence="2">E3 ubiquitin-protein ligase RNF170</fullName>
    </recommendedName>
    <alternativeName>
        <fullName evidence="7">RING finger protein 170</fullName>
    </alternativeName>
    <alternativeName>
        <fullName evidence="6">RING-type E3 ubiquitin transferase RNF170</fullName>
    </alternativeName>
</protein>
<comment type="subcellular location">
    <subcellularLocation>
        <location evidence="1">Endomembrane system</location>
        <topology evidence="1">Multi-pass membrane protein</topology>
    </subcellularLocation>
</comment>
<evidence type="ECO:0000256" key="1">
    <source>
        <dbReference type="ARBA" id="ARBA00004127"/>
    </source>
</evidence>
<feature type="transmembrane region" description="Helical" evidence="9">
    <location>
        <begin position="16"/>
        <end position="39"/>
    </location>
</feature>
<dbReference type="PROSITE" id="PS51257">
    <property type="entry name" value="PROKAR_LIPOPROTEIN"/>
    <property type="match status" value="1"/>
</dbReference>
<dbReference type="Pfam" id="PF06803">
    <property type="entry name" value="DUF1232"/>
    <property type="match status" value="1"/>
</dbReference>
<name>A0A8J8NJ52_HALGN</name>
<dbReference type="GO" id="GO:0008270">
    <property type="term" value="F:zinc ion binding"/>
    <property type="evidence" value="ECO:0007669"/>
    <property type="project" value="UniProtKB-KW"/>
</dbReference>
<evidence type="ECO:0000256" key="7">
    <source>
        <dbReference type="ARBA" id="ARBA00031107"/>
    </source>
</evidence>
<keyword evidence="8" id="KW-0479">Metal-binding</keyword>
<sequence length="262" mass="30228">MFKLNVYAIYNINMEWLLFLGTIIVIYLLIFLSCMSLLFGTFYNQITWILSWVPCIGCCTRRRNDQNWENQHQEGDVNRPFSGNENITDCPICIAPLGDDKIAAMCGHQYCAKCFLQYWQSKMETANIECPCCRRRITFLTIYDQRKHSAATLEDLQKFNRYSTASDRTFVEQIRDMPFLIELMANEIRASGGGFLLNNFKILAVIIAVCIYGVSPIDIIPDFVPILGFVDDIFAFGYCAFSVAGIFFNILRERNNQEARVR</sequence>
<evidence type="ECO:0000256" key="8">
    <source>
        <dbReference type="PROSITE-ProRule" id="PRU00175"/>
    </source>
</evidence>
<keyword evidence="8" id="KW-0862">Zinc</keyword>
<dbReference type="PANTHER" id="PTHR22894:SF5">
    <property type="entry name" value="RING-TYPE DOMAIN-CONTAINING PROTEIN"/>
    <property type="match status" value="1"/>
</dbReference>
<feature type="transmembrane region" description="Helical" evidence="9">
    <location>
        <begin position="202"/>
        <end position="221"/>
    </location>
</feature>
<dbReference type="AlphaFoldDB" id="A0A8J8NJ52"/>
<keyword evidence="3 9" id="KW-0812">Transmembrane</keyword>
<accession>A0A8J8NJ52</accession>
<dbReference type="InterPro" id="IPR001841">
    <property type="entry name" value="Znf_RING"/>
</dbReference>
<keyword evidence="12" id="KW-1185">Reference proteome</keyword>
<dbReference type="GO" id="GO:0061630">
    <property type="term" value="F:ubiquitin protein ligase activity"/>
    <property type="evidence" value="ECO:0007669"/>
    <property type="project" value="InterPro"/>
</dbReference>
<evidence type="ECO:0000256" key="2">
    <source>
        <dbReference type="ARBA" id="ARBA00014068"/>
    </source>
</evidence>
<keyword evidence="8" id="KW-0863">Zinc-finger</keyword>
<dbReference type="OrthoDB" id="9049620at2759"/>
<evidence type="ECO:0000256" key="9">
    <source>
        <dbReference type="SAM" id="Phobius"/>
    </source>
</evidence>
<dbReference type="Pfam" id="PF13639">
    <property type="entry name" value="zf-RING_2"/>
    <property type="match status" value="1"/>
</dbReference>
<proteinExistence type="predicted"/>
<evidence type="ECO:0000256" key="3">
    <source>
        <dbReference type="ARBA" id="ARBA00022692"/>
    </source>
</evidence>
<reference evidence="11" key="1">
    <citation type="submission" date="2019-06" db="EMBL/GenBank/DDBJ databases">
        <authorList>
            <person name="Zheng W."/>
        </authorList>
    </citation>
    <scope>NUCLEOTIDE SEQUENCE</scope>
    <source>
        <strain evidence="11">QDHG01</strain>
    </source>
</reference>
<dbReference type="Gene3D" id="3.30.40.10">
    <property type="entry name" value="Zinc/RING finger domain, C3HC4 (zinc finger)"/>
    <property type="match status" value="1"/>
</dbReference>
<dbReference type="SUPFAM" id="SSF57850">
    <property type="entry name" value="RING/U-box"/>
    <property type="match status" value="1"/>
</dbReference>